<feature type="domain" description="HTH lysR-type" evidence="6">
    <location>
        <begin position="161"/>
        <end position="215"/>
    </location>
</feature>
<dbReference type="AlphaFoldDB" id="A0A5E4S5I7"/>
<proteinExistence type="inferred from homology"/>
<organism evidence="7 8">
    <name type="scientific">Pandoraea nosoerga</name>
    <dbReference type="NCBI Taxonomy" id="2508296"/>
    <lineage>
        <taxon>Bacteria</taxon>
        <taxon>Pseudomonadati</taxon>
        <taxon>Pseudomonadota</taxon>
        <taxon>Betaproteobacteria</taxon>
        <taxon>Burkholderiales</taxon>
        <taxon>Burkholderiaceae</taxon>
        <taxon>Pandoraea</taxon>
    </lineage>
</organism>
<dbReference type="InterPro" id="IPR036388">
    <property type="entry name" value="WH-like_DNA-bd_sf"/>
</dbReference>
<dbReference type="InterPro" id="IPR036390">
    <property type="entry name" value="WH_DNA-bd_sf"/>
</dbReference>
<dbReference type="SUPFAM" id="SSF53850">
    <property type="entry name" value="Periplasmic binding protein-like II"/>
    <property type="match status" value="1"/>
</dbReference>
<evidence type="ECO:0000259" key="6">
    <source>
        <dbReference type="PROSITE" id="PS50931"/>
    </source>
</evidence>
<accession>A0A5E4S5I7</accession>
<evidence type="ECO:0000256" key="3">
    <source>
        <dbReference type="ARBA" id="ARBA00023125"/>
    </source>
</evidence>
<keyword evidence="2" id="KW-0805">Transcription regulation</keyword>
<keyword evidence="8" id="KW-1185">Reference proteome</keyword>
<evidence type="ECO:0000313" key="8">
    <source>
        <dbReference type="Proteomes" id="UP000367825"/>
    </source>
</evidence>
<evidence type="ECO:0000313" key="7">
    <source>
        <dbReference type="EMBL" id="VVD70491.1"/>
    </source>
</evidence>
<dbReference type="Pfam" id="PF00126">
    <property type="entry name" value="HTH_1"/>
    <property type="match status" value="2"/>
</dbReference>
<dbReference type="PANTHER" id="PTHR30419">
    <property type="entry name" value="HTH-TYPE TRANSCRIPTIONAL REGULATOR YBHD"/>
    <property type="match status" value="1"/>
</dbReference>
<dbReference type="Gene3D" id="3.40.190.10">
    <property type="entry name" value="Periplasmic binding protein-like II"/>
    <property type="match status" value="2"/>
</dbReference>
<feature type="region of interest" description="Disordered" evidence="5">
    <location>
        <begin position="1"/>
        <end position="23"/>
    </location>
</feature>
<dbReference type="SUPFAM" id="SSF46785">
    <property type="entry name" value="Winged helix' DNA-binding domain"/>
    <property type="match status" value="2"/>
</dbReference>
<dbReference type="InterPro" id="IPR005119">
    <property type="entry name" value="LysR_subst-bd"/>
</dbReference>
<sequence>MSIDTSVSFTTATPAPAASTAASGASPASAARLGCHERGTWSRAPQNNDATLLCRKLRGLRAMVAVLECESVARAARMLHLSQSAVARSITDIETELGFPLFHRSARGLIPNAAGQRLGVRATRALAELANGYREAFAATASQSDGGARAASRFAAVVAPQQLTSFIAVAELGSGPLAASRLQCSQPTIQRNLDQLEDLIGIKLFRRTPRGTRLTDEAMALLGPVKRALAELAIAEDELAPFGGRQQGTVIVAALPLSSGFLLPKAIDSLLHKSPYLTVTVVDGTYEALVRQLRQADVDMIVGALRANDVPADIRQEALFEDHLSVVARADHPCLSRGRSPTLAELLEYGWVSPLPCTPARGVFERVFQAEGLPLPQTQVQASSSPVVRGLLSSSDRLALLSPVQITSELRTGELAVVPVTLQHARRAIGVATRRDGLLSPAAEQLLDELRVLAPTMQHPT</sequence>
<protein>
    <submittedName>
        <fullName evidence="7">LysR family transcriptional regulator</fullName>
    </submittedName>
</protein>
<dbReference type="GO" id="GO:0005829">
    <property type="term" value="C:cytosol"/>
    <property type="evidence" value="ECO:0007669"/>
    <property type="project" value="TreeGrafter"/>
</dbReference>
<reference evidence="7 8" key="1">
    <citation type="submission" date="2019-08" db="EMBL/GenBank/DDBJ databases">
        <authorList>
            <person name="Peeters C."/>
        </authorList>
    </citation>
    <scope>NUCLEOTIDE SEQUENCE [LARGE SCALE GENOMIC DNA]</scope>
    <source>
        <strain evidence="7 8">LMG 31109</strain>
    </source>
</reference>
<feature type="compositionally biased region" description="Low complexity" evidence="5">
    <location>
        <begin position="10"/>
        <end position="23"/>
    </location>
</feature>
<dbReference type="GO" id="GO:0003700">
    <property type="term" value="F:DNA-binding transcription factor activity"/>
    <property type="evidence" value="ECO:0007669"/>
    <property type="project" value="InterPro"/>
</dbReference>
<comment type="similarity">
    <text evidence="1">Belongs to the LysR transcriptional regulatory family.</text>
</comment>
<gene>
    <name evidence="7" type="ORF">PNO31109_00574</name>
</gene>
<evidence type="ECO:0000256" key="1">
    <source>
        <dbReference type="ARBA" id="ARBA00009437"/>
    </source>
</evidence>
<evidence type="ECO:0000256" key="4">
    <source>
        <dbReference type="ARBA" id="ARBA00023163"/>
    </source>
</evidence>
<dbReference type="OrthoDB" id="8981337at2"/>
<dbReference type="PROSITE" id="PS50931">
    <property type="entry name" value="HTH_LYSR"/>
    <property type="match status" value="2"/>
</dbReference>
<dbReference type="EMBL" id="CABPSC010000001">
    <property type="protein sequence ID" value="VVD70491.1"/>
    <property type="molecule type" value="Genomic_DNA"/>
</dbReference>
<dbReference type="Pfam" id="PF03466">
    <property type="entry name" value="LysR_substrate"/>
    <property type="match status" value="1"/>
</dbReference>
<dbReference type="RefSeq" id="WP_150554097.1">
    <property type="nucleotide sequence ID" value="NZ_CABPSC010000001.1"/>
</dbReference>
<dbReference type="PANTHER" id="PTHR30419:SF8">
    <property type="entry name" value="NITROGEN ASSIMILATION TRANSCRIPTIONAL ACTIVATOR-RELATED"/>
    <property type="match status" value="1"/>
</dbReference>
<dbReference type="Proteomes" id="UP000367825">
    <property type="component" value="Unassembled WGS sequence"/>
</dbReference>
<dbReference type="GO" id="GO:0003677">
    <property type="term" value="F:DNA binding"/>
    <property type="evidence" value="ECO:0007669"/>
    <property type="project" value="UniProtKB-KW"/>
</dbReference>
<name>A0A5E4S5I7_9BURK</name>
<dbReference type="PRINTS" id="PR00039">
    <property type="entry name" value="HTHLYSR"/>
</dbReference>
<dbReference type="InterPro" id="IPR050950">
    <property type="entry name" value="HTH-type_LysR_regulators"/>
</dbReference>
<evidence type="ECO:0000256" key="5">
    <source>
        <dbReference type="SAM" id="MobiDB-lite"/>
    </source>
</evidence>
<feature type="domain" description="HTH lysR-type" evidence="6">
    <location>
        <begin position="55"/>
        <end position="112"/>
    </location>
</feature>
<evidence type="ECO:0000256" key="2">
    <source>
        <dbReference type="ARBA" id="ARBA00023015"/>
    </source>
</evidence>
<keyword evidence="4" id="KW-0804">Transcription</keyword>
<dbReference type="Gene3D" id="1.10.10.10">
    <property type="entry name" value="Winged helix-like DNA-binding domain superfamily/Winged helix DNA-binding domain"/>
    <property type="match status" value="2"/>
</dbReference>
<dbReference type="InterPro" id="IPR000847">
    <property type="entry name" value="LysR_HTH_N"/>
</dbReference>
<keyword evidence="3" id="KW-0238">DNA-binding</keyword>